<reference evidence="1" key="1">
    <citation type="submission" date="2023-04" db="EMBL/GenBank/DDBJ databases">
        <title>Draft Genome sequencing of Naganishia species isolated from polar environments using Oxford Nanopore Technology.</title>
        <authorList>
            <person name="Leo P."/>
            <person name="Venkateswaran K."/>
        </authorList>
    </citation>
    <scope>NUCLEOTIDE SEQUENCE</scope>
    <source>
        <strain evidence="1">DBVPG 5303</strain>
    </source>
</reference>
<keyword evidence="2" id="KW-1185">Reference proteome</keyword>
<gene>
    <name evidence="1" type="ORF">QFC24_006815</name>
</gene>
<sequence length="423" mass="43408">MSTAIVPADRVGAEEQKKDVVVVTPDVVEPDHELLAEAPVKETATTPAFEHAESAVAPAGLTPAPPAMVAPAHATTGDHTDVVKPALEQPTEKATAPATTHESTETSSVPFVAAAGEPVVPVGNAKIEEAKEMKEIAKDSAKEAKGEKKTSSRSSSSSSADEANTTNATATKNDKPLPSLVPGTPTVTPATPSKNASPQVKPSTSTSSAAGVVPSVSATNEHPVPAKKDQAIDVNAVVERVEKMQLAEGDEMKGRDAEKPAVPQKDEAVVVKETHPAPMAAKEAVEASTSTTQAEDKKSKPSIAAPSPRVHRRISARIGQYIDHKFSNEKKKGSVPSSGVAESGVTTTGGDKGKDKESFVSGSAEPHLPTTHTHTTTSATAPTAAEVVGSDPPVLGAPVKVEPMGELEVKDGETVKPVAASNA</sequence>
<accession>A0ACC2WYI4</accession>
<dbReference type="EMBL" id="JASBWV010000039">
    <property type="protein sequence ID" value="KAJ9116224.1"/>
    <property type="molecule type" value="Genomic_DNA"/>
</dbReference>
<proteinExistence type="predicted"/>
<name>A0ACC2WYI4_9TREE</name>
<protein>
    <submittedName>
        <fullName evidence="1">Uncharacterized protein</fullName>
    </submittedName>
</protein>
<dbReference type="Proteomes" id="UP001234202">
    <property type="component" value="Unassembled WGS sequence"/>
</dbReference>
<evidence type="ECO:0000313" key="1">
    <source>
        <dbReference type="EMBL" id="KAJ9116224.1"/>
    </source>
</evidence>
<organism evidence="1 2">
    <name type="scientific">Naganishia onofrii</name>
    <dbReference type="NCBI Taxonomy" id="1851511"/>
    <lineage>
        <taxon>Eukaryota</taxon>
        <taxon>Fungi</taxon>
        <taxon>Dikarya</taxon>
        <taxon>Basidiomycota</taxon>
        <taxon>Agaricomycotina</taxon>
        <taxon>Tremellomycetes</taxon>
        <taxon>Filobasidiales</taxon>
        <taxon>Filobasidiaceae</taxon>
        <taxon>Naganishia</taxon>
    </lineage>
</organism>
<evidence type="ECO:0000313" key="2">
    <source>
        <dbReference type="Proteomes" id="UP001234202"/>
    </source>
</evidence>
<comment type="caution">
    <text evidence="1">The sequence shown here is derived from an EMBL/GenBank/DDBJ whole genome shotgun (WGS) entry which is preliminary data.</text>
</comment>